<feature type="compositionally biased region" description="Basic and acidic residues" evidence="1">
    <location>
        <begin position="131"/>
        <end position="142"/>
    </location>
</feature>
<dbReference type="EMBL" id="OCNE01000031">
    <property type="protein sequence ID" value="SOD67488.1"/>
    <property type="molecule type" value="Genomic_DNA"/>
</dbReference>
<evidence type="ECO:0000313" key="2">
    <source>
        <dbReference type="EMBL" id="SOD67488.1"/>
    </source>
</evidence>
<dbReference type="Proteomes" id="UP000219072">
    <property type="component" value="Unassembled WGS sequence"/>
</dbReference>
<feature type="compositionally biased region" description="Low complexity" evidence="1">
    <location>
        <begin position="293"/>
        <end position="303"/>
    </location>
</feature>
<gene>
    <name evidence="2" type="ORF">SAMN06297387_13134</name>
</gene>
<proteinExistence type="predicted"/>
<name>A0A286E997_9ACTN</name>
<feature type="region of interest" description="Disordered" evidence="1">
    <location>
        <begin position="1"/>
        <end position="23"/>
    </location>
</feature>
<evidence type="ECO:0000313" key="3">
    <source>
        <dbReference type="Proteomes" id="UP000219072"/>
    </source>
</evidence>
<dbReference type="AlphaFoldDB" id="A0A286E997"/>
<protein>
    <submittedName>
        <fullName evidence="2">Uncharacterized protein</fullName>
    </submittedName>
</protein>
<reference evidence="2 3" key="1">
    <citation type="submission" date="2017-09" db="EMBL/GenBank/DDBJ databases">
        <authorList>
            <person name="Ehlers B."/>
            <person name="Leendertz F.H."/>
        </authorList>
    </citation>
    <scope>NUCLEOTIDE SEQUENCE [LARGE SCALE GENOMIC DNA]</scope>
    <source>
        <strain evidence="2 3">CGMCC 4.7095</strain>
    </source>
</reference>
<organism evidence="2 3">
    <name type="scientific">Streptomyces zhaozhouensis</name>
    <dbReference type="NCBI Taxonomy" id="1300267"/>
    <lineage>
        <taxon>Bacteria</taxon>
        <taxon>Bacillati</taxon>
        <taxon>Actinomycetota</taxon>
        <taxon>Actinomycetes</taxon>
        <taxon>Kitasatosporales</taxon>
        <taxon>Streptomycetaceae</taxon>
        <taxon>Streptomyces</taxon>
    </lineage>
</organism>
<keyword evidence="3" id="KW-1185">Reference proteome</keyword>
<sequence length="303" mass="32838">MSWQSRTRRYTTTGSYAGAGGGESWWARQARRERWQATARQRRERRARSRARAWYRRHHNGGGGAWGEGEGLRPPPGWTMRASYAASQAGPARRPRPERAGITRGVAALPRVPERAAGPRPGTTAPQQHDQPPRERHDQEEHGMTATAVDLTTPTTPAPAAAGGGVLGVVGQVDSVQYEGESELSIYDVIEADASMAEEIEAGAEHARLVAERCEVLIGHLERMREEIIALRVPGLLLGWVERLMERAQTVQAAMEAVAAGVPAAAEAIREAGEQAAEVYQPSADVTRDQGHAAPAAADYHDD</sequence>
<feature type="region of interest" description="Disordered" evidence="1">
    <location>
        <begin position="57"/>
        <end position="142"/>
    </location>
</feature>
<feature type="region of interest" description="Disordered" evidence="1">
    <location>
        <begin position="277"/>
        <end position="303"/>
    </location>
</feature>
<accession>A0A286E997</accession>
<evidence type="ECO:0000256" key="1">
    <source>
        <dbReference type="SAM" id="MobiDB-lite"/>
    </source>
</evidence>